<sequence length="105" mass="11453">MDMVMKLGTENPVVIFSKTSCGISHAKSTLIRGFGANPVIYEVDELPNGHEIERALMALGCNPSVPAVFIGKEFVGGSNEIMSLNIRGKIKPLLINANAIWIWRN</sequence>
<dbReference type="InterPro" id="IPR036249">
    <property type="entry name" value="Thioredoxin-like_sf"/>
</dbReference>
<proteinExistence type="inferred from homology"/>
<evidence type="ECO:0000256" key="1">
    <source>
        <dbReference type="ARBA" id="ARBA00004496"/>
    </source>
</evidence>
<evidence type="ECO:0000256" key="4">
    <source>
        <dbReference type="ARBA" id="ARBA00023284"/>
    </source>
</evidence>
<keyword evidence="3" id="KW-0963">Cytoplasm</keyword>
<comment type="similarity">
    <text evidence="2">Belongs to the glutaredoxin family. CC-type subfamily.</text>
</comment>
<evidence type="ECO:0000313" key="6">
    <source>
        <dbReference type="EMBL" id="KAL0378799.1"/>
    </source>
</evidence>
<evidence type="ECO:0000256" key="3">
    <source>
        <dbReference type="ARBA" id="ARBA00022490"/>
    </source>
</evidence>
<dbReference type="PANTHER" id="PTHR10168">
    <property type="entry name" value="GLUTAREDOXIN"/>
    <property type="match status" value="1"/>
</dbReference>
<dbReference type="AlphaFoldDB" id="A0AAW2RFJ8"/>
<dbReference type="InterPro" id="IPR002109">
    <property type="entry name" value="Glutaredoxin"/>
</dbReference>
<dbReference type="EMBL" id="JACGWJ010000013">
    <property type="protein sequence ID" value="KAL0378799.1"/>
    <property type="molecule type" value="Genomic_DNA"/>
</dbReference>
<reference evidence="6" key="1">
    <citation type="submission" date="2020-06" db="EMBL/GenBank/DDBJ databases">
        <authorList>
            <person name="Li T."/>
            <person name="Hu X."/>
            <person name="Zhang T."/>
            <person name="Song X."/>
            <person name="Zhang H."/>
            <person name="Dai N."/>
            <person name="Sheng W."/>
            <person name="Hou X."/>
            <person name="Wei L."/>
        </authorList>
    </citation>
    <scope>NUCLEOTIDE SEQUENCE</scope>
    <source>
        <strain evidence="6">G02</strain>
        <tissue evidence="6">Leaf</tissue>
    </source>
</reference>
<dbReference type="Gene3D" id="3.40.30.10">
    <property type="entry name" value="Glutaredoxin"/>
    <property type="match status" value="1"/>
</dbReference>
<dbReference type="PROSITE" id="PS51354">
    <property type="entry name" value="GLUTAREDOXIN_2"/>
    <property type="match status" value="1"/>
</dbReference>
<reference evidence="6" key="2">
    <citation type="journal article" date="2024" name="Plant">
        <title>Genomic evolution and insights into agronomic trait innovations of Sesamum species.</title>
        <authorList>
            <person name="Miao H."/>
            <person name="Wang L."/>
            <person name="Qu L."/>
            <person name="Liu H."/>
            <person name="Sun Y."/>
            <person name="Le M."/>
            <person name="Wang Q."/>
            <person name="Wei S."/>
            <person name="Zheng Y."/>
            <person name="Lin W."/>
            <person name="Duan Y."/>
            <person name="Cao H."/>
            <person name="Xiong S."/>
            <person name="Wang X."/>
            <person name="Wei L."/>
            <person name="Li C."/>
            <person name="Ma Q."/>
            <person name="Ju M."/>
            <person name="Zhao R."/>
            <person name="Li G."/>
            <person name="Mu C."/>
            <person name="Tian Q."/>
            <person name="Mei H."/>
            <person name="Zhang T."/>
            <person name="Gao T."/>
            <person name="Zhang H."/>
        </authorList>
    </citation>
    <scope>NUCLEOTIDE SEQUENCE</scope>
    <source>
        <strain evidence="6">G02</strain>
    </source>
</reference>
<organism evidence="6">
    <name type="scientific">Sesamum radiatum</name>
    <name type="common">Black benniseed</name>
    <dbReference type="NCBI Taxonomy" id="300843"/>
    <lineage>
        <taxon>Eukaryota</taxon>
        <taxon>Viridiplantae</taxon>
        <taxon>Streptophyta</taxon>
        <taxon>Embryophyta</taxon>
        <taxon>Tracheophyta</taxon>
        <taxon>Spermatophyta</taxon>
        <taxon>Magnoliopsida</taxon>
        <taxon>eudicotyledons</taxon>
        <taxon>Gunneridae</taxon>
        <taxon>Pentapetalae</taxon>
        <taxon>asterids</taxon>
        <taxon>lamiids</taxon>
        <taxon>Lamiales</taxon>
        <taxon>Pedaliaceae</taxon>
        <taxon>Sesamum</taxon>
    </lineage>
</organism>
<feature type="domain" description="Glutaredoxin" evidence="5">
    <location>
        <begin position="13"/>
        <end position="75"/>
    </location>
</feature>
<comment type="caution">
    <text evidence="6">The sequence shown here is derived from an EMBL/GenBank/DDBJ whole genome shotgun (WGS) entry which is preliminary data.</text>
</comment>
<dbReference type="GO" id="GO:0005737">
    <property type="term" value="C:cytoplasm"/>
    <property type="evidence" value="ECO:0007669"/>
    <property type="project" value="UniProtKB-SubCell"/>
</dbReference>
<name>A0AAW2RFJ8_SESRA</name>
<dbReference type="NCBIfam" id="TIGR02189">
    <property type="entry name" value="GlrX-like_plant"/>
    <property type="match status" value="1"/>
</dbReference>
<dbReference type="PRINTS" id="PR00160">
    <property type="entry name" value="GLUTAREDOXIN"/>
</dbReference>
<gene>
    <name evidence="6" type="ORF">Sradi_3185400</name>
</gene>
<dbReference type="InterPro" id="IPR011905">
    <property type="entry name" value="GlrX-like_pln_2"/>
</dbReference>
<accession>A0AAW2RFJ8</accession>
<evidence type="ECO:0000259" key="5">
    <source>
        <dbReference type="Pfam" id="PF00462"/>
    </source>
</evidence>
<keyword evidence="4" id="KW-0676">Redox-active center</keyword>
<dbReference type="Pfam" id="PF00462">
    <property type="entry name" value="Glutaredoxin"/>
    <property type="match status" value="1"/>
</dbReference>
<dbReference type="InterPro" id="IPR014025">
    <property type="entry name" value="Glutaredoxin_subgr"/>
</dbReference>
<protein>
    <submittedName>
        <fullName evidence="6">Monothiol glutaredoxin-S2</fullName>
    </submittedName>
</protein>
<dbReference type="SUPFAM" id="SSF52833">
    <property type="entry name" value="Thioredoxin-like"/>
    <property type="match status" value="1"/>
</dbReference>
<evidence type="ECO:0000256" key="2">
    <source>
        <dbReference type="ARBA" id="ARBA00007568"/>
    </source>
</evidence>
<comment type="subcellular location">
    <subcellularLocation>
        <location evidence="1">Cytoplasm</location>
    </subcellularLocation>
</comment>
<dbReference type="CDD" id="cd03419">
    <property type="entry name" value="GRX_GRXh_1_2_like"/>
    <property type="match status" value="1"/>
</dbReference>